<proteinExistence type="predicted"/>
<reference evidence="1" key="1">
    <citation type="submission" date="2016-10" db="EMBL/GenBank/DDBJ databases">
        <authorList>
            <person name="Benchimol M."/>
            <person name="Almeida L.G."/>
            <person name="Vasconcelos A.T."/>
            <person name="Perreira-Neves A."/>
            <person name="Rosa I.A."/>
            <person name="Tasca T."/>
            <person name="Bogo M.R."/>
            <person name="de Souza W."/>
        </authorList>
    </citation>
    <scope>NUCLEOTIDE SEQUENCE [LARGE SCALE GENOMIC DNA]</scope>
    <source>
        <strain evidence="1">K</strain>
    </source>
</reference>
<name>A0A1J4K998_9EUKA</name>
<evidence type="ECO:0000313" key="2">
    <source>
        <dbReference type="Proteomes" id="UP000179807"/>
    </source>
</evidence>
<organism evidence="1 2">
    <name type="scientific">Tritrichomonas foetus</name>
    <dbReference type="NCBI Taxonomy" id="1144522"/>
    <lineage>
        <taxon>Eukaryota</taxon>
        <taxon>Metamonada</taxon>
        <taxon>Parabasalia</taxon>
        <taxon>Tritrichomonadida</taxon>
        <taxon>Tritrichomonadidae</taxon>
        <taxon>Tritrichomonas</taxon>
    </lineage>
</organism>
<keyword evidence="2" id="KW-1185">Reference proteome</keyword>
<dbReference type="GeneID" id="94838365"/>
<dbReference type="EMBL" id="MLAK01000695">
    <property type="protein sequence ID" value="OHT07464.1"/>
    <property type="molecule type" value="Genomic_DNA"/>
</dbReference>
<dbReference type="Proteomes" id="UP000179807">
    <property type="component" value="Unassembled WGS sequence"/>
</dbReference>
<protein>
    <submittedName>
        <fullName evidence="1">Uncharacterized protein</fullName>
    </submittedName>
</protein>
<comment type="caution">
    <text evidence="1">The sequence shown here is derived from an EMBL/GenBank/DDBJ whole genome shotgun (WGS) entry which is preliminary data.</text>
</comment>
<accession>A0A1J4K998</accession>
<gene>
    <name evidence="1" type="ORF">TRFO_24276</name>
</gene>
<sequence length="460" mass="53290">MLNEMTNFYSEKVQITVGISQMSKAKDTPEETRIFNIGMHYIQLIQINRIAGNTKMANFYSDVFLTLCNTVMKNPIQASKIVEDRVVDTINKVNSGRMGLKREFERAKSFKDNKAVEKIRQAYDKVLSTCEILNFCLNNHVEPPPVERQEITYRSVVIDQTIPPEILKLKITGLSVLNPDPKTQYALRIFPPVVNPTVTDLFNSGKVDFLFNFKCIRRNEKQRLQRLVKKSIEFELVAYTKRTLGKEKELVVAYLKIPMNLFSQHSRVSRGYVMENRPEAPKNEQYTVNMEISMAISLIESEYDDRAAEFFVIKQGAKLQLPWSKPEDDANKKRELSALSKDEILALKLKPMPKLDDPSYMPNNWLRQMIALMQENVDIFEKNNVIVPPKLIERRDGYKKALLNNLLALKEGRMTTEQYKKNIAVMLKEETAKAKEMKGQPLFAEHMERLRGFKTEYDSL</sequence>
<dbReference type="RefSeq" id="XP_068360600.1">
    <property type="nucleotide sequence ID" value="XM_068503661.1"/>
</dbReference>
<dbReference type="AlphaFoldDB" id="A0A1J4K998"/>
<dbReference type="OrthoDB" id="10588708at2759"/>
<evidence type="ECO:0000313" key="1">
    <source>
        <dbReference type="EMBL" id="OHT07464.1"/>
    </source>
</evidence>
<dbReference type="VEuPathDB" id="TrichDB:TRFO_24276"/>